<dbReference type="InterPro" id="IPR000326">
    <property type="entry name" value="PAP2/HPO"/>
</dbReference>
<gene>
    <name evidence="9" type="ORF">TAE01_06660</name>
</gene>
<organism evidence="9 10">
    <name type="scientific">Terrabacter aerolatus</name>
    <dbReference type="NCBI Taxonomy" id="422442"/>
    <lineage>
        <taxon>Bacteria</taxon>
        <taxon>Bacillati</taxon>
        <taxon>Actinomycetota</taxon>
        <taxon>Actinomycetes</taxon>
        <taxon>Micrococcales</taxon>
        <taxon>Intrasporangiaceae</taxon>
        <taxon>Terrabacter</taxon>
    </lineage>
</organism>
<keyword evidence="6 7" id="KW-0472">Membrane</keyword>
<comment type="caution">
    <text evidence="9">The sequence shown here is derived from an EMBL/GenBank/DDBJ whole genome shotgun (WGS) entry which is preliminary data.</text>
</comment>
<dbReference type="Gene3D" id="1.20.144.10">
    <property type="entry name" value="Phosphatidic acid phosphatase type 2/haloperoxidase"/>
    <property type="match status" value="1"/>
</dbReference>
<evidence type="ECO:0000256" key="1">
    <source>
        <dbReference type="ARBA" id="ARBA00004651"/>
    </source>
</evidence>
<accession>A0A512CXC0</accession>
<dbReference type="Proteomes" id="UP000321534">
    <property type="component" value="Unassembled WGS sequence"/>
</dbReference>
<keyword evidence="3 7" id="KW-0812">Transmembrane</keyword>
<name>A0A512CXC0_9MICO</name>
<keyword evidence="2" id="KW-1003">Cell membrane</keyword>
<dbReference type="PANTHER" id="PTHR14969">
    <property type="entry name" value="SPHINGOSINE-1-PHOSPHATE PHOSPHOHYDROLASE"/>
    <property type="match status" value="1"/>
</dbReference>
<dbReference type="SUPFAM" id="SSF48317">
    <property type="entry name" value="Acid phosphatase/Vanadium-dependent haloperoxidase"/>
    <property type="match status" value="1"/>
</dbReference>
<reference evidence="9 10" key="1">
    <citation type="submission" date="2019-07" db="EMBL/GenBank/DDBJ databases">
        <title>Whole genome shotgun sequence of Terrabacter aerolatus NBRC 106305.</title>
        <authorList>
            <person name="Hosoyama A."/>
            <person name="Uohara A."/>
            <person name="Ohji S."/>
            <person name="Ichikawa N."/>
        </authorList>
    </citation>
    <scope>NUCLEOTIDE SEQUENCE [LARGE SCALE GENOMIC DNA]</scope>
    <source>
        <strain evidence="9 10">NBRC 106305</strain>
    </source>
</reference>
<protein>
    <submittedName>
        <fullName evidence="9">Phosphatase PAP2 family protein</fullName>
    </submittedName>
</protein>
<evidence type="ECO:0000256" key="5">
    <source>
        <dbReference type="ARBA" id="ARBA00022989"/>
    </source>
</evidence>
<evidence type="ECO:0000256" key="3">
    <source>
        <dbReference type="ARBA" id="ARBA00022692"/>
    </source>
</evidence>
<proteinExistence type="predicted"/>
<keyword evidence="4" id="KW-0378">Hydrolase</keyword>
<evidence type="ECO:0000313" key="10">
    <source>
        <dbReference type="Proteomes" id="UP000321534"/>
    </source>
</evidence>
<feature type="domain" description="Phosphatidic acid phosphatase type 2/haloperoxidase" evidence="8">
    <location>
        <begin position="62"/>
        <end position="170"/>
    </location>
</feature>
<dbReference type="InterPro" id="IPR036938">
    <property type="entry name" value="PAP2/HPO_sf"/>
</dbReference>
<feature type="transmembrane region" description="Helical" evidence="7">
    <location>
        <begin position="129"/>
        <end position="149"/>
    </location>
</feature>
<dbReference type="SMART" id="SM00014">
    <property type="entry name" value="acidPPc"/>
    <property type="match status" value="1"/>
</dbReference>
<dbReference type="PANTHER" id="PTHR14969:SF62">
    <property type="entry name" value="DECAPRENYLPHOSPHORYL-5-PHOSPHORIBOSE PHOSPHATASE RV3807C-RELATED"/>
    <property type="match status" value="1"/>
</dbReference>
<evidence type="ECO:0000256" key="7">
    <source>
        <dbReference type="SAM" id="Phobius"/>
    </source>
</evidence>
<dbReference type="Pfam" id="PF01569">
    <property type="entry name" value="PAP2"/>
    <property type="match status" value="1"/>
</dbReference>
<feature type="transmembrane region" description="Helical" evidence="7">
    <location>
        <begin position="155"/>
        <end position="173"/>
    </location>
</feature>
<evidence type="ECO:0000256" key="4">
    <source>
        <dbReference type="ARBA" id="ARBA00022801"/>
    </source>
</evidence>
<keyword evidence="10" id="KW-1185">Reference proteome</keyword>
<sequence>MSNLLDLSTALFLRVNDFARTSTWLHGPAVAYATYGLVVFAALLVVGVWQRRSSGDRELAAAVWAGLGTLVAVGVNQPVSALVAEARPYASHPSVLVLVDRTTDWSFPSDHSVMAGAAAMGLLLVSRRLGAVAAVAAVLMAAVRVYVGAHYPLDVVAGLLLGAVVMGLGWLLVRRPLTRLVHHGRALPVVDRVLAPTAREA</sequence>
<feature type="transmembrane region" description="Helical" evidence="7">
    <location>
        <begin position="29"/>
        <end position="49"/>
    </location>
</feature>
<evidence type="ECO:0000256" key="6">
    <source>
        <dbReference type="ARBA" id="ARBA00023136"/>
    </source>
</evidence>
<dbReference type="RefSeq" id="WP_147063365.1">
    <property type="nucleotide sequence ID" value="NZ_BAAARO010000021.1"/>
</dbReference>
<evidence type="ECO:0000256" key="2">
    <source>
        <dbReference type="ARBA" id="ARBA00022475"/>
    </source>
</evidence>
<dbReference type="GO" id="GO:0016787">
    <property type="term" value="F:hydrolase activity"/>
    <property type="evidence" value="ECO:0007669"/>
    <property type="project" value="UniProtKB-KW"/>
</dbReference>
<dbReference type="AlphaFoldDB" id="A0A512CXC0"/>
<dbReference type="OrthoDB" id="5243958at2"/>
<keyword evidence="5 7" id="KW-1133">Transmembrane helix</keyword>
<dbReference type="EMBL" id="BJYX01000002">
    <property type="protein sequence ID" value="GEO28856.1"/>
    <property type="molecule type" value="Genomic_DNA"/>
</dbReference>
<evidence type="ECO:0000313" key="9">
    <source>
        <dbReference type="EMBL" id="GEO28856.1"/>
    </source>
</evidence>
<dbReference type="GO" id="GO:0005886">
    <property type="term" value="C:plasma membrane"/>
    <property type="evidence" value="ECO:0007669"/>
    <property type="project" value="UniProtKB-SubCell"/>
</dbReference>
<comment type="subcellular location">
    <subcellularLocation>
        <location evidence="1">Cell membrane</location>
        <topology evidence="1">Multi-pass membrane protein</topology>
    </subcellularLocation>
</comment>
<evidence type="ECO:0000259" key="8">
    <source>
        <dbReference type="SMART" id="SM00014"/>
    </source>
</evidence>